<dbReference type="Gene3D" id="1.20.120.530">
    <property type="entry name" value="GntR ligand-binding domain-like"/>
    <property type="match status" value="1"/>
</dbReference>
<keyword evidence="6" id="KW-1185">Reference proteome</keyword>
<dbReference type="HOGENOM" id="CLU_017584_5_2_9"/>
<name>F3Y8Z2_MELPT</name>
<dbReference type="Pfam" id="PF07729">
    <property type="entry name" value="FCD"/>
    <property type="match status" value="1"/>
</dbReference>
<dbReference type="PANTHER" id="PTHR43537:SF5">
    <property type="entry name" value="UXU OPERON TRANSCRIPTIONAL REGULATOR"/>
    <property type="match status" value="1"/>
</dbReference>
<evidence type="ECO:0000256" key="1">
    <source>
        <dbReference type="ARBA" id="ARBA00023015"/>
    </source>
</evidence>
<dbReference type="Pfam" id="PF00392">
    <property type="entry name" value="GntR"/>
    <property type="match status" value="1"/>
</dbReference>
<sequence length="210" mass="25017">MNNLQAQAYKIIRKKIIYSELEPGQKISEKNLTDMLQIGRTPIREALLQLRQQELIYTIPQSGTYVSPIDLTSARNARFVREQLERKIMIECCTKIDDKAKSVLELIINRQEEAAELQDRKAFFQADNKFHETCFGIANRKEIWNWLDDYNIHLERFRWLRVTINGLKWFPIIEQHQQLFNALSAKYTDEVDFFNSYPLTHDVRRTKIYC</sequence>
<dbReference type="SMART" id="SM00345">
    <property type="entry name" value="HTH_GNTR"/>
    <property type="match status" value="1"/>
</dbReference>
<accession>F3Y8Z2</accession>
<dbReference type="InterPro" id="IPR011711">
    <property type="entry name" value="GntR_C"/>
</dbReference>
<dbReference type="CDD" id="cd07377">
    <property type="entry name" value="WHTH_GntR"/>
    <property type="match status" value="1"/>
</dbReference>
<dbReference type="KEGG" id="mps:MPTP_0493"/>
<protein>
    <submittedName>
        <fullName evidence="5">Regulatory protein GntR</fullName>
    </submittedName>
</protein>
<dbReference type="STRING" id="940190.MPTP_0493"/>
<keyword evidence="3" id="KW-0804">Transcription</keyword>
<dbReference type="InterPro" id="IPR036390">
    <property type="entry name" value="WH_DNA-bd_sf"/>
</dbReference>
<dbReference type="AlphaFoldDB" id="F3Y8Z2"/>
<evidence type="ECO:0000256" key="2">
    <source>
        <dbReference type="ARBA" id="ARBA00023125"/>
    </source>
</evidence>
<reference key="2">
    <citation type="submission" date="2011-04" db="EMBL/GenBank/DDBJ databases">
        <title>Whole genome sequence of Melissococcus plutonius ATCC 35311.</title>
        <authorList>
            <person name="Okumura K."/>
            <person name="Arai R."/>
            <person name="Osaki M."/>
            <person name="Okura M."/>
            <person name="Kirikae T."/>
            <person name="Takamatsu D."/>
            <person name="Akiyama T."/>
        </authorList>
    </citation>
    <scope>NUCLEOTIDE SEQUENCE</scope>
    <source>
        <strain>ATCC 35311</strain>
    </source>
</reference>
<evidence type="ECO:0000259" key="4">
    <source>
        <dbReference type="PROSITE" id="PS50949"/>
    </source>
</evidence>
<evidence type="ECO:0000256" key="3">
    <source>
        <dbReference type="ARBA" id="ARBA00023163"/>
    </source>
</evidence>
<dbReference type="Gene3D" id="1.10.10.10">
    <property type="entry name" value="Winged helix-like DNA-binding domain superfamily/Winged helix DNA-binding domain"/>
    <property type="match status" value="1"/>
</dbReference>
<gene>
    <name evidence="5" type="ordered locus">MPTP_0493</name>
</gene>
<dbReference type="PANTHER" id="PTHR43537">
    <property type="entry name" value="TRANSCRIPTIONAL REGULATOR, GNTR FAMILY"/>
    <property type="match status" value="1"/>
</dbReference>
<keyword evidence="1" id="KW-0805">Transcription regulation</keyword>
<dbReference type="InterPro" id="IPR000524">
    <property type="entry name" value="Tscrpt_reg_HTH_GntR"/>
</dbReference>
<dbReference type="EMBL" id="AP012200">
    <property type="protein sequence ID" value="BAK20970.1"/>
    <property type="molecule type" value="Genomic_DNA"/>
</dbReference>
<dbReference type="GO" id="GO:0003677">
    <property type="term" value="F:DNA binding"/>
    <property type="evidence" value="ECO:0007669"/>
    <property type="project" value="UniProtKB-KW"/>
</dbReference>
<dbReference type="SUPFAM" id="SSF46785">
    <property type="entry name" value="Winged helix' DNA-binding domain"/>
    <property type="match status" value="1"/>
</dbReference>
<dbReference type="GO" id="GO:0003700">
    <property type="term" value="F:DNA-binding transcription factor activity"/>
    <property type="evidence" value="ECO:0007669"/>
    <property type="project" value="InterPro"/>
</dbReference>
<evidence type="ECO:0000313" key="5">
    <source>
        <dbReference type="EMBL" id="BAK20970.1"/>
    </source>
</evidence>
<organism evidence="5 6">
    <name type="scientific">Melissococcus plutonius (strain ATCC 35311 / DSM 29964 / CIP 104052 / LMG 20360 / NCIMB 702443)</name>
    <dbReference type="NCBI Taxonomy" id="940190"/>
    <lineage>
        <taxon>Bacteria</taxon>
        <taxon>Bacillati</taxon>
        <taxon>Bacillota</taxon>
        <taxon>Bacilli</taxon>
        <taxon>Lactobacillales</taxon>
        <taxon>Enterococcaceae</taxon>
        <taxon>Melissococcus</taxon>
    </lineage>
</organism>
<evidence type="ECO:0000313" key="6">
    <source>
        <dbReference type="Proteomes" id="UP000008456"/>
    </source>
</evidence>
<dbReference type="InterPro" id="IPR036388">
    <property type="entry name" value="WH-like_DNA-bd_sf"/>
</dbReference>
<dbReference type="InterPro" id="IPR008920">
    <property type="entry name" value="TF_FadR/GntR_C"/>
</dbReference>
<reference evidence="5 6" key="1">
    <citation type="journal article" date="2011" name="J. Bacteriol.">
        <title>Complete genome sequence of Melissococcus plutonius ATCC 35311.</title>
        <authorList>
            <person name="Okumura K."/>
            <person name="Arai R."/>
            <person name="Okura M."/>
            <person name="Kirikae T."/>
            <person name="Takamatsu D."/>
            <person name="Osaki M."/>
            <person name="Miyoshi-Akiyama T."/>
        </authorList>
    </citation>
    <scope>NUCLEOTIDE SEQUENCE [LARGE SCALE GENOMIC DNA]</scope>
    <source>
        <strain evidence="6">ATCC 35311 / CIP 104052 / LMG 20360 / NCIMB 702443</strain>
    </source>
</reference>
<dbReference type="Proteomes" id="UP000008456">
    <property type="component" value="Chromosome"/>
</dbReference>
<dbReference type="PROSITE" id="PS50949">
    <property type="entry name" value="HTH_GNTR"/>
    <property type="match status" value="1"/>
</dbReference>
<dbReference type="SUPFAM" id="SSF48008">
    <property type="entry name" value="GntR ligand-binding domain-like"/>
    <property type="match status" value="1"/>
</dbReference>
<feature type="domain" description="HTH gntR-type" evidence="4">
    <location>
        <begin position="2"/>
        <end position="69"/>
    </location>
</feature>
<keyword evidence="2" id="KW-0238">DNA-binding</keyword>
<proteinExistence type="predicted"/>